<gene>
    <name evidence="2" type="ORF">EV03_0649</name>
</gene>
<evidence type="ECO:0000313" key="3">
    <source>
        <dbReference type="Proteomes" id="UP000030392"/>
    </source>
</evidence>
<keyword evidence="1" id="KW-0472">Membrane</keyword>
<keyword evidence="1" id="KW-1133">Transmembrane helix</keyword>
<accession>A0A0A2C4F1</accession>
<dbReference type="AlphaFoldDB" id="A0A0A2C4F1"/>
<dbReference type="Proteomes" id="UP000030392">
    <property type="component" value="Unassembled WGS sequence"/>
</dbReference>
<evidence type="ECO:0000256" key="1">
    <source>
        <dbReference type="SAM" id="Phobius"/>
    </source>
</evidence>
<proteinExistence type="predicted"/>
<name>A0A0A2C4F1_PROMR</name>
<organism evidence="2 3">
    <name type="scientific">Prochlorococcus marinus str. PAC1</name>
    <dbReference type="NCBI Taxonomy" id="59924"/>
    <lineage>
        <taxon>Bacteria</taxon>
        <taxon>Bacillati</taxon>
        <taxon>Cyanobacteriota</taxon>
        <taxon>Cyanophyceae</taxon>
        <taxon>Synechococcales</taxon>
        <taxon>Prochlorococcaceae</taxon>
        <taxon>Prochlorococcus</taxon>
    </lineage>
</organism>
<dbReference type="EMBL" id="JNAX01000008">
    <property type="protein sequence ID" value="KGG21231.1"/>
    <property type="molecule type" value="Genomic_DNA"/>
</dbReference>
<keyword evidence="1" id="KW-0812">Transmembrane</keyword>
<feature type="transmembrane region" description="Helical" evidence="1">
    <location>
        <begin position="7"/>
        <end position="25"/>
    </location>
</feature>
<comment type="caution">
    <text evidence="2">The sequence shown here is derived from an EMBL/GenBank/DDBJ whole genome shotgun (WGS) entry which is preliminary data.</text>
</comment>
<evidence type="ECO:0000313" key="2">
    <source>
        <dbReference type="EMBL" id="KGG21231.1"/>
    </source>
</evidence>
<protein>
    <submittedName>
        <fullName evidence="2">Uncharacterized protein</fullName>
    </submittedName>
</protein>
<sequence>MNFSRDIFITSLIIVGSSSIVGYFYQLQIAVGYALLNVLVLLIWSKLASR</sequence>
<feature type="transmembrane region" description="Helical" evidence="1">
    <location>
        <begin position="31"/>
        <end position="49"/>
    </location>
</feature>
<reference evidence="3" key="1">
    <citation type="journal article" date="2014" name="Sci. Data">
        <title>Genomes of diverse isolates of the marine cyanobacterium Prochlorococcus.</title>
        <authorList>
            <person name="Biller S."/>
            <person name="Berube P."/>
            <person name="Thompson J."/>
            <person name="Kelly L."/>
            <person name="Roggensack S."/>
            <person name="Awad L."/>
            <person name="Roache-Johnson K."/>
            <person name="Ding H."/>
            <person name="Giovannoni S.J."/>
            <person name="Moore L.R."/>
            <person name="Chisholm S.W."/>
        </authorList>
    </citation>
    <scope>NUCLEOTIDE SEQUENCE [LARGE SCALE GENOMIC DNA]</scope>
    <source>
        <strain evidence="3">PAC1</strain>
    </source>
</reference>